<sequence length="516" mass="60574">MVQREVEVLQKLSDAHKVIEELQAEKGGIEEELIRNRMEKTGTVKRYEEKIKKMCETLKLQSDQEKDLRHVIDSLRKQTEALEDEKENVIQEGSKVVESLNMELEVQSRREMELKEQLGFFEDEINQLRNELDDRAKREAELREEKSLEIQKIRLENDSMSESLRTKISEMNGELMKHITKENDLRVQVESARVEKEKLLLELEELNNDKSSSTRTSRKLISELRKSENELLEKIDELNLTVKTLEGEKRRISMEYNDYQSDILNITQTSRDANKRMHEDIKILRDNNNNLHAQLRELKLNESCLLRDKLEDREGELKNEIIELRSKISAAEDKRVRDKAEYKSRENSMVFEAKVANSKIEDLHIEKKDQEIKRLDRSSEELRAQILRLQQEKQQISDSLDGCKTFLSHRNAEVHILEGKLSDQEALLTTCKRHNVELTNLRNEMMTNSMILGSRLDLIRVRQIQERNAQELKDSKKPWDKNSSNRQYLENRGSNNITPNIQTSSYENSSTLTSTA</sequence>
<evidence type="ECO:0000256" key="2">
    <source>
        <dbReference type="SAM" id="MobiDB-lite"/>
    </source>
</evidence>
<feature type="coiled-coil region" evidence="1">
    <location>
        <begin position="365"/>
        <end position="399"/>
    </location>
</feature>
<feature type="compositionally biased region" description="Polar residues" evidence="2">
    <location>
        <begin position="481"/>
        <end position="516"/>
    </location>
</feature>
<dbReference type="RefSeq" id="XP_031565490.1">
    <property type="nucleotide sequence ID" value="XM_031709630.1"/>
</dbReference>
<dbReference type="KEGG" id="aten:116300713"/>
<proteinExistence type="predicted"/>
<gene>
    <name evidence="4" type="primary">LOC116300713</name>
</gene>
<dbReference type="AlphaFoldDB" id="A0A6P8IFH2"/>
<reference evidence="4" key="1">
    <citation type="submission" date="2025-08" db="UniProtKB">
        <authorList>
            <consortium name="RefSeq"/>
        </authorList>
    </citation>
    <scope>IDENTIFICATION</scope>
    <source>
        <tissue evidence="4">Tentacle</tissue>
    </source>
</reference>
<accession>A0A6P8IFH2</accession>
<feature type="coiled-coil region" evidence="1">
    <location>
        <begin position="12"/>
        <end position="158"/>
    </location>
</feature>
<dbReference type="InParanoid" id="A0A6P8IFH2"/>
<feature type="compositionally biased region" description="Basic and acidic residues" evidence="2">
    <location>
        <begin position="469"/>
        <end position="480"/>
    </location>
</feature>
<organism evidence="3 4">
    <name type="scientific">Actinia tenebrosa</name>
    <name type="common">Australian red waratah sea anemone</name>
    <dbReference type="NCBI Taxonomy" id="6105"/>
    <lineage>
        <taxon>Eukaryota</taxon>
        <taxon>Metazoa</taxon>
        <taxon>Cnidaria</taxon>
        <taxon>Anthozoa</taxon>
        <taxon>Hexacorallia</taxon>
        <taxon>Actiniaria</taxon>
        <taxon>Actiniidae</taxon>
        <taxon>Actinia</taxon>
    </lineage>
</organism>
<feature type="region of interest" description="Disordered" evidence="2">
    <location>
        <begin position="469"/>
        <end position="516"/>
    </location>
</feature>
<keyword evidence="3" id="KW-1185">Reference proteome</keyword>
<dbReference type="GeneID" id="116300713"/>
<evidence type="ECO:0000313" key="3">
    <source>
        <dbReference type="Proteomes" id="UP000515163"/>
    </source>
</evidence>
<dbReference type="OrthoDB" id="10501030at2759"/>
<keyword evidence="1" id="KW-0175">Coiled coil</keyword>
<evidence type="ECO:0000313" key="4">
    <source>
        <dbReference type="RefSeq" id="XP_031565490.1"/>
    </source>
</evidence>
<evidence type="ECO:0000256" key="1">
    <source>
        <dbReference type="SAM" id="Coils"/>
    </source>
</evidence>
<name>A0A6P8IFH2_ACTTE</name>
<dbReference type="Proteomes" id="UP000515163">
    <property type="component" value="Unplaced"/>
</dbReference>
<feature type="coiled-coil region" evidence="1">
    <location>
        <begin position="182"/>
        <end position="334"/>
    </location>
</feature>
<protein>
    <submittedName>
        <fullName evidence="4">Myosin-J heavy chain-like</fullName>
    </submittedName>
</protein>